<dbReference type="PANTHER" id="PTHR11941:SF75">
    <property type="entry name" value="ENOYL-COA HYDRATASE_ISOMERASE FAMILY PROTEIN"/>
    <property type="match status" value="1"/>
</dbReference>
<dbReference type="OrthoDB" id="1696280at2759"/>
<evidence type="ECO:0000313" key="4">
    <source>
        <dbReference type="EMBL" id="RKP11742.1"/>
    </source>
</evidence>
<keyword evidence="5" id="KW-1185">Reference proteome</keyword>
<sequence>MVNTSHFPSSAPKDKCLLSLQAVKEGTVLLLTMHAGENRFNTAFCNAFHEALDEVDRIARSSYKAGPHPLALVTVGEGKFYSNGLDVLEVPPIINQFLPDLYHPILRRLLPLPIPTIAAINGHAFAGGFLLAAAHDYRVMRSDRGFLCMNEVDLPGPLSPGMAAVLRAKFPNPAALRDSLLHARRFNATESLELGLVDAIAPESDILGRALDLASSYAPKARAGRVYGMLKEEMWRDAADRLNTGGVGYAKL</sequence>
<dbReference type="Proteomes" id="UP000267251">
    <property type="component" value="Unassembled WGS sequence"/>
</dbReference>
<gene>
    <name evidence="4" type="ORF">BJ684DRAFT_12517</name>
</gene>
<keyword evidence="3" id="KW-0443">Lipid metabolism</keyword>
<protein>
    <submittedName>
        <fullName evidence="4">ClpP/crotonase-like domain-containing protein</fullName>
    </submittedName>
</protein>
<evidence type="ECO:0000313" key="5">
    <source>
        <dbReference type="Proteomes" id="UP000267251"/>
    </source>
</evidence>
<comment type="catalytic activity">
    <reaction evidence="2">
        <text>a (3E)-enoyl-CoA = a 4-saturated (2E)-enoyl-CoA</text>
        <dbReference type="Rhea" id="RHEA:45228"/>
        <dbReference type="ChEBI" id="CHEBI:58521"/>
        <dbReference type="ChEBI" id="CHEBI:85097"/>
        <dbReference type="EC" id="5.3.3.8"/>
    </reaction>
</comment>
<dbReference type="InterPro" id="IPR029045">
    <property type="entry name" value="ClpP/crotonase-like_dom_sf"/>
</dbReference>
<comment type="catalytic activity">
    <reaction evidence="1">
        <text>a (3Z)-enoyl-CoA = a 4-saturated (2E)-enoyl-CoA</text>
        <dbReference type="Rhea" id="RHEA:45900"/>
        <dbReference type="ChEBI" id="CHEBI:85097"/>
        <dbReference type="ChEBI" id="CHEBI:85489"/>
        <dbReference type="EC" id="5.3.3.8"/>
    </reaction>
</comment>
<reference evidence="5" key="1">
    <citation type="journal article" date="2018" name="Nat. Microbiol.">
        <title>Leveraging single-cell genomics to expand the fungal tree of life.</title>
        <authorList>
            <person name="Ahrendt S.R."/>
            <person name="Quandt C.A."/>
            <person name="Ciobanu D."/>
            <person name="Clum A."/>
            <person name="Salamov A."/>
            <person name="Andreopoulos B."/>
            <person name="Cheng J.F."/>
            <person name="Woyke T."/>
            <person name="Pelin A."/>
            <person name="Henrissat B."/>
            <person name="Reynolds N.K."/>
            <person name="Benny G.L."/>
            <person name="Smith M.E."/>
            <person name="James T.Y."/>
            <person name="Grigoriev I.V."/>
        </authorList>
    </citation>
    <scope>NUCLEOTIDE SEQUENCE [LARGE SCALE GENOMIC DNA]</scope>
</reference>
<evidence type="ECO:0000256" key="3">
    <source>
        <dbReference type="ARBA" id="ARBA00023098"/>
    </source>
</evidence>
<dbReference type="GO" id="GO:0005777">
    <property type="term" value="C:peroxisome"/>
    <property type="evidence" value="ECO:0007669"/>
    <property type="project" value="TreeGrafter"/>
</dbReference>
<accession>A0A4P9XZZ5</accession>
<dbReference type="GO" id="GO:0004165">
    <property type="term" value="F:delta(3)-delta(2)-enoyl-CoA isomerase activity"/>
    <property type="evidence" value="ECO:0007669"/>
    <property type="project" value="UniProtKB-EC"/>
</dbReference>
<dbReference type="InterPro" id="IPR001753">
    <property type="entry name" value="Enoyl-CoA_hydra/iso"/>
</dbReference>
<dbReference type="PANTHER" id="PTHR11941">
    <property type="entry name" value="ENOYL-COA HYDRATASE-RELATED"/>
    <property type="match status" value="1"/>
</dbReference>
<dbReference type="SUPFAM" id="SSF52096">
    <property type="entry name" value="ClpP/crotonase"/>
    <property type="match status" value="1"/>
</dbReference>
<dbReference type="CDD" id="cd06558">
    <property type="entry name" value="crotonase-like"/>
    <property type="match status" value="1"/>
</dbReference>
<organism evidence="4 5">
    <name type="scientific">Piptocephalis cylindrospora</name>
    <dbReference type="NCBI Taxonomy" id="1907219"/>
    <lineage>
        <taxon>Eukaryota</taxon>
        <taxon>Fungi</taxon>
        <taxon>Fungi incertae sedis</taxon>
        <taxon>Zoopagomycota</taxon>
        <taxon>Zoopagomycotina</taxon>
        <taxon>Zoopagomycetes</taxon>
        <taxon>Zoopagales</taxon>
        <taxon>Piptocephalidaceae</taxon>
        <taxon>Piptocephalis</taxon>
    </lineage>
</organism>
<name>A0A4P9XZZ5_9FUNG</name>
<dbReference type="Pfam" id="PF00378">
    <property type="entry name" value="ECH_1"/>
    <property type="match status" value="1"/>
</dbReference>
<evidence type="ECO:0000256" key="2">
    <source>
        <dbReference type="ARBA" id="ARBA00000765"/>
    </source>
</evidence>
<dbReference type="FunFam" id="3.90.226.10:FF:000049">
    <property type="entry name" value="Enoyl-CoA delta isomerase 3"/>
    <property type="match status" value="1"/>
</dbReference>
<dbReference type="Gene3D" id="3.90.226.10">
    <property type="entry name" value="2-enoyl-CoA Hydratase, Chain A, domain 1"/>
    <property type="match status" value="1"/>
</dbReference>
<dbReference type="EMBL" id="KZ988682">
    <property type="protein sequence ID" value="RKP11742.1"/>
    <property type="molecule type" value="Genomic_DNA"/>
</dbReference>
<evidence type="ECO:0000256" key="1">
    <source>
        <dbReference type="ARBA" id="ARBA00000452"/>
    </source>
</evidence>
<dbReference type="AlphaFoldDB" id="A0A4P9XZZ5"/>
<proteinExistence type="predicted"/>
<dbReference type="GO" id="GO:0006635">
    <property type="term" value="P:fatty acid beta-oxidation"/>
    <property type="evidence" value="ECO:0007669"/>
    <property type="project" value="TreeGrafter"/>
</dbReference>